<keyword evidence="4" id="KW-1185">Reference proteome</keyword>
<organism evidence="3 4">
    <name type="scientific">Deinococcus radiophilus</name>
    <dbReference type="NCBI Taxonomy" id="32062"/>
    <lineage>
        <taxon>Bacteria</taxon>
        <taxon>Thermotogati</taxon>
        <taxon>Deinococcota</taxon>
        <taxon>Deinococci</taxon>
        <taxon>Deinococcales</taxon>
        <taxon>Deinococcaceae</taxon>
        <taxon>Deinococcus</taxon>
    </lineage>
</organism>
<feature type="compositionally biased region" description="Polar residues" evidence="1">
    <location>
        <begin position="369"/>
        <end position="387"/>
    </location>
</feature>
<gene>
    <name evidence="3" type="ORF">EJ104_13320</name>
</gene>
<dbReference type="SUPFAM" id="SSF52540">
    <property type="entry name" value="P-loop containing nucleoside triphosphate hydrolases"/>
    <property type="match status" value="1"/>
</dbReference>
<dbReference type="RefSeq" id="WP_126353584.1">
    <property type="nucleotide sequence ID" value="NZ_CP086380.1"/>
</dbReference>
<evidence type="ECO:0000256" key="1">
    <source>
        <dbReference type="SAM" id="MobiDB-lite"/>
    </source>
</evidence>
<evidence type="ECO:0000313" key="4">
    <source>
        <dbReference type="Proteomes" id="UP000277766"/>
    </source>
</evidence>
<dbReference type="Pfam" id="PF13481">
    <property type="entry name" value="AAA_25"/>
    <property type="match status" value="1"/>
</dbReference>
<dbReference type="EMBL" id="RXPE01000055">
    <property type="protein sequence ID" value="RTR20112.1"/>
    <property type="molecule type" value="Genomic_DNA"/>
</dbReference>
<accession>A0A3S0KB12</accession>
<comment type="caution">
    <text evidence="3">The sequence shown here is derived from an EMBL/GenBank/DDBJ whole genome shotgun (WGS) entry which is preliminary data.</text>
</comment>
<protein>
    <submittedName>
        <fullName evidence="3">AAA family ATPase</fullName>
    </submittedName>
</protein>
<proteinExistence type="predicted"/>
<evidence type="ECO:0000313" key="3">
    <source>
        <dbReference type="EMBL" id="RTR20112.1"/>
    </source>
</evidence>
<dbReference type="OrthoDB" id="65559at2"/>
<reference evidence="3 4" key="1">
    <citation type="submission" date="2018-12" db="EMBL/GenBank/DDBJ databases">
        <title>Deinococcus radiophilus ATCC 27603 genome sequencing and assembly.</title>
        <authorList>
            <person name="Maclea K.S."/>
            <person name="Maynard C.R."/>
        </authorList>
    </citation>
    <scope>NUCLEOTIDE SEQUENCE [LARGE SCALE GENOMIC DNA]</scope>
    <source>
        <strain evidence="3 4">ATCC 27603</strain>
    </source>
</reference>
<feature type="domain" description="AAA+ ATPase" evidence="2">
    <location>
        <begin position="69"/>
        <end position="248"/>
    </location>
</feature>
<dbReference type="Proteomes" id="UP000277766">
    <property type="component" value="Unassembled WGS sequence"/>
</dbReference>
<dbReference type="Gene3D" id="3.40.50.300">
    <property type="entry name" value="P-loop containing nucleotide triphosphate hydrolases"/>
    <property type="match status" value="1"/>
</dbReference>
<dbReference type="AlphaFoldDB" id="A0A3S0KB12"/>
<dbReference type="InterPro" id="IPR003593">
    <property type="entry name" value="AAA+_ATPase"/>
</dbReference>
<dbReference type="SMART" id="SM00382">
    <property type="entry name" value="AAA"/>
    <property type="match status" value="1"/>
</dbReference>
<dbReference type="InterPro" id="IPR027417">
    <property type="entry name" value="P-loop_NTPase"/>
</dbReference>
<name>A0A3S0KB12_9DEIO</name>
<feature type="region of interest" description="Disordered" evidence="1">
    <location>
        <begin position="348"/>
        <end position="387"/>
    </location>
</feature>
<evidence type="ECO:0000259" key="2">
    <source>
        <dbReference type="SMART" id="SM00382"/>
    </source>
</evidence>
<sequence>MLEPSFVFRSQLGVKSSDDLVYTRKLLTSDDSLKGRVGLSEADSLFAVPWEDQEQLPLPELLIEETLNNGTLNIVYGPSGIGKTALMLHMARAVANGEEFCGRKAQQANVLLIDFEMGEQLLQTQAKKAGLRGPVKAFYNPESLESIQELIRQAARQGAGLVIIDSYSSLASLTGKDNAMNSNSVAEMVLSPLSRLAHELVIAIVILHHTNKGEQQYDGSQRIKSLADEIYKLKLNRLTRTLELSPEKHRLGNIQSLSIDAKDHPLVRRKDKAGDATQEADQEAARQAWLKAELKLGSKTTRDLEARFTETFEVGKRTLVRSLDNLVKSGELIAGKRGSSNVYSLASDLDRQTPPLNNPPVSVEDDRTPSSQAVCVPSSRQTEPLTA</sequence>